<keyword evidence="1" id="KW-0378">Hydrolase</keyword>
<dbReference type="Pfam" id="PF07751">
    <property type="entry name" value="Abi_2"/>
    <property type="match status" value="1"/>
</dbReference>
<dbReference type="EMBL" id="RQFF01000032">
    <property type="protein sequence ID" value="TGK67974.1"/>
    <property type="molecule type" value="Genomic_DNA"/>
</dbReference>
<dbReference type="RefSeq" id="WP_135635602.1">
    <property type="nucleotide sequence ID" value="NZ_RQFE01000026.1"/>
</dbReference>
<dbReference type="GO" id="GO:0008233">
    <property type="term" value="F:peptidase activity"/>
    <property type="evidence" value="ECO:0007669"/>
    <property type="project" value="UniProtKB-KW"/>
</dbReference>
<evidence type="ECO:0000313" key="2">
    <source>
        <dbReference type="Proteomes" id="UP000297239"/>
    </source>
</evidence>
<dbReference type="AlphaFoldDB" id="A0A6N4Q277"/>
<protein>
    <submittedName>
        <fullName evidence="1">CAAX protease</fullName>
    </submittedName>
</protein>
<dbReference type="GO" id="GO:0006508">
    <property type="term" value="P:proteolysis"/>
    <property type="evidence" value="ECO:0007669"/>
    <property type="project" value="UniProtKB-KW"/>
</dbReference>
<dbReference type="Proteomes" id="UP000297239">
    <property type="component" value="Unassembled WGS sequence"/>
</dbReference>
<dbReference type="OrthoDB" id="5363652at2"/>
<keyword evidence="2" id="KW-1185">Reference proteome</keyword>
<dbReference type="InterPro" id="IPR017034">
    <property type="entry name" value="Abi_system_AbiD/AbiF"/>
</dbReference>
<comment type="caution">
    <text evidence="1">The sequence shown here is derived from an EMBL/GenBank/DDBJ whole genome shotgun (WGS) entry which is preliminary data.</text>
</comment>
<organism evidence="1 2">
    <name type="scientific">Leptospira kanakyensis</name>
    <dbReference type="NCBI Taxonomy" id="2484968"/>
    <lineage>
        <taxon>Bacteria</taxon>
        <taxon>Pseudomonadati</taxon>
        <taxon>Spirochaetota</taxon>
        <taxon>Spirochaetia</taxon>
        <taxon>Leptospirales</taxon>
        <taxon>Leptospiraceae</taxon>
        <taxon>Leptospira</taxon>
    </lineage>
</organism>
<keyword evidence="1" id="KW-0645">Protease</keyword>
<reference evidence="1" key="1">
    <citation type="journal article" date="2019" name="PLoS Negl. Trop. Dis.">
        <title>Revisiting the worldwide diversity of Leptospira species in the environment.</title>
        <authorList>
            <person name="Vincent A.T."/>
            <person name="Schiettekatte O."/>
            <person name="Bourhy P."/>
            <person name="Veyrier F.J."/>
            <person name="Picardeau M."/>
        </authorList>
    </citation>
    <scope>NUCLEOTIDE SEQUENCE [LARGE SCALE GENOMIC DNA]</scope>
    <source>
        <strain evidence="1">201800293</strain>
    </source>
</reference>
<evidence type="ECO:0000313" key="1">
    <source>
        <dbReference type="EMBL" id="TGK67974.1"/>
    </source>
</evidence>
<dbReference type="PIRSF" id="PIRSF034934">
    <property type="entry name" value="AbiF_AbiD"/>
    <property type="match status" value="1"/>
</dbReference>
<dbReference type="InterPro" id="IPR011664">
    <property type="entry name" value="Abi_system_AbiD/AbiF-like"/>
</dbReference>
<name>A0A6N4Q277_9LEPT</name>
<sequence>MKYTKPHLPYEKQADQLLERGLIADRAELIQKLSQVSYYRLSGYWFPFRDFPGEQFKPNTSLDEIWNRYAFDRRLRFHLLDGIERIEVYIRSRLTYEFTFQHGAFGYLEAKNFPGILPSEHHKLIVKIEKEVLRSSETFIEHFNKKYQDSHPLPPLWMVAELFSFGTMLSLLRGVNANVRKPIADDLNLDTSVLLSWIRSLNGVRNMCAHHGRIWNRQFGDKPIIPRKDNDWKTPVQIRNDRVFGILTVIKYCLNTIVPQSQWPMRFRELLDGFSNIPMNQMGFPMNWEDCPIWKI</sequence>
<gene>
    <name evidence="1" type="ORF">EHQ18_15825</name>
</gene>
<accession>A0A6N4Q277</accession>
<proteinExistence type="predicted"/>